<feature type="domain" description="Cytochrome c" evidence="8">
    <location>
        <begin position="507"/>
        <end position="600"/>
    </location>
</feature>
<evidence type="ECO:0000256" key="6">
    <source>
        <dbReference type="PROSITE-ProRule" id="PRU00433"/>
    </source>
</evidence>
<evidence type="ECO:0000256" key="2">
    <source>
        <dbReference type="ARBA" id="ARBA00022723"/>
    </source>
</evidence>
<dbReference type="InterPro" id="IPR011045">
    <property type="entry name" value="N2O_reductase_N"/>
</dbReference>
<comment type="caution">
    <text evidence="9">The sequence shown here is derived from an EMBL/GenBank/DDBJ whole genome shotgun (WGS) entry which is preliminary data.</text>
</comment>
<feature type="signal peptide" evidence="7">
    <location>
        <begin position="1"/>
        <end position="28"/>
    </location>
</feature>
<dbReference type="InterPro" id="IPR036909">
    <property type="entry name" value="Cyt_c-like_dom_sf"/>
</dbReference>
<keyword evidence="2 6" id="KW-0479">Metal-binding</keyword>
<proteinExistence type="predicted"/>
<dbReference type="PROSITE" id="PS51257">
    <property type="entry name" value="PROKAR_LIPOPROTEIN"/>
    <property type="match status" value="1"/>
</dbReference>
<dbReference type="GO" id="GO:0009055">
    <property type="term" value="F:electron transfer activity"/>
    <property type="evidence" value="ECO:0007669"/>
    <property type="project" value="InterPro"/>
</dbReference>
<dbReference type="SUPFAM" id="SSF50974">
    <property type="entry name" value="Nitrous oxide reductase, N-terminal domain"/>
    <property type="match status" value="1"/>
</dbReference>
<evidence type="ECO:0000256" key="4">
    <source>
        <dbReference type="ARBA" id="ARBA00023002"/>
    </source>
</evidence>
<keyword evidence="1 6" id="KW-0349">Heme</keyword>
<dbReference type="InterPro" id="IPR009056">
    <property type="entry name" value="Cyt_c-like_dom"/>
</dbReference>
<evidence type="ECO:0000313" key="9">
    <source>
        <dbReference type="EMBL" id="KKB55749.1"/>
    </source>
</evidence>
<reference evidence="9 10" key="1">
    <citation type="submission" date="2013-04" db="EMBL/GenBank/DDBJ databases">
        <title>The Genome Sequence of Parabacteroides gordonii DSM 23371.</title>
        <authorList>
            <consortium name="The Broad Institute Genomics Platform"/>
            <person name="Earl A."/>
            <person name="Ward D."/>
            <person name="Feldgarden M."/>
            <person name="Gevers D."/>
            <person name="Martens E."/>
            <person name="Sakamoto M."/>
            <person name="Benno Y."/>
            <person name="Suzuki N."/>
            <person name="Matsunaga N."/>
            <person name="Koshihara K."/>
            <person name="Seki M."/>
            <person name="Komiya H."/>
            <person name="Walker B."/>
            <person name="Young S."/>
            <person name="Zeng Q."/>
            <person name="Gargeya S."/>
            <person name="Fitzgerald M."/>
            <person name="Haas B."/>
            <person name="Abouelleil A."/>
            <person name="Allen A.W."/>
            <person name="Alvarado L."/>
            <person name="Arachchi H.M."/>
            <person name="Berlin A.M."/>
            <person name="Chapman S.B."/>
            <person name="Gainer-Dewar J."/>
            <person name="Goldberg J."/>
            <person name="Griggs A."/>
            <person name="Gujja S."/>
            <person name="Hansen M."/>
            <person name="Howarth C."/>
            <person name="Imamovic A."/>
            <person name="Ireland A."/>
            <person name="Larimer J."/>
            <person name="McCowan C."/>
            <person name="Murphy C."/>
            <person name="Pearson M."/>
            <person name="Poon T.W."/>
            <person name="Priest M."/>
            <person name="Roberts A."/>
            <person name="Saif S."/>
            <person name="Shea T."/>
            <person name="Sisk P."/>
            <person name="Sykes S."/>
            <person name="Wortman J."/>
            <person name="Nusbaum C."/>
            <person name="Birren B."/>
        </authorList>
    </citation>
    <scope>NUCLEOTIDE SEQUENCE [LARGE SCALE GENOMIC DNA]</scope>
    <source>
        <strain evidence="9 10">MS-1</strain>
    </source>
</reference>
<keyword evidence="5 6" id="KW-0408">Iron</keyword>
<evidence type="ECO:0000256" key="1">
    <source>
        <dbReference type="ARBA" id="ARBA00022617"/>
    </source>
</evidence>
<dbReference type="RefSeq" id="WP_028726203.1">
    <property type="nucleotide sequence ID" value="NZ_AUAE01000008.1"/>
</dbReference>
<dbReference type="PROSITE" id="PS51007">
    <property type="entry name" value="CYTC"/>
    <property type="match status" value="2"/>
</dbReference>
<dbReference type="GO" id="GO:0004130">
    <property type="term" value="F:cytochrome-c peroxidase activity"/>
    <property type="evidence" value="ECO:0007669"/>
    <property type="project" value="TreeGrafter"/>
</dbReference>
<dbReference type="GO" id="GO:0020037">
    <property type="term" value="F:heme binding"/>
    <property type="evidence" value="ECO:0007669"/>
    <property type="project" value="InterPro"/>
</dbReference>
<name>A0A0F5JDB0_9BACT</name>
<evidence type="ECO:0000259" key="8">
    <source>
        <dbReference type="PROSITE" id="PS51007"/>
    </source>
</evidence>
<dbReference type="InterPro" id="IPR015943">
    <property type="entry name" value="WD40/YVTN_repeat-like_dom_sf"/>
</dbReference>
<evidence type="ECO:0000313" key="10">
    <source>
        <dbReference type="Proteomes" id="UP000033035"/>
    </source>
</evidence>
<organism evidence="9 10">
    <name type="scientific">Parabacteroides gordonii MS-1 = DSM 23371</name>
    <dbReference type="NCBI Taxonomy" id="1203610"/>
    <lineage>
        <taxon>Bacteria</taxon>
        <taxon>Pseudomonadati</taxon>
        <taxon>Bacteroidota</taxon>
        <taxon>Bacteroidia</taxon>
        <taxon>Bacteroidales</taxon>
        <taxon>Tannerellaceae</taxon>
        <taxon>Parabacteroides</taxon>
    </lineage>
</organism>
<dbReference type="AlphaFoldDB" id="A0A0F5JDB0"/>
<dbReference type="EMBL" id="AQHW01000015">
    <property type="protein sequence ID" value="KKB55749.1"/>
    <property type="molecule type" value="Genomic_DNA"/>
</dbReference>
<dbReference type="InterPro" id="IPR051395">
    <property type="entry name" value="Cytochrome_c_Peroxidase/MauG"/>
</dbReference>
<dbReference type="Gene3D" id="2.130.10.10">
    <property type="entry name" value="YVTN repeat-like/Quinoprotein amine dehydrogenase"/>
    <property type="match status" value="1"/>
</dbReference>
<dbReference type="HOGENOM" id="CLU_019300_0_0_10"/>
<accession>A0A0F5JDB0</accession>
<keyword evidence="10" id="KW-1185">Reference proteome</keyword>
<dbReference type="Proteomes" id="UP000033035">
    <property type="component" value="Unassembled WGS sequence"/>
</dbReference>
<keyword evidence="4" id="KW-0560">Oxidoreductase</keyword>
<evidence type="ECO:0000256" key="7">
    <source>
        <dbReference type="SAM" id="SignalP"/>
    </source>
</evidence>
<evidence type="ECO:0000256" key="5">
    <source>
        <dbReference type="ARBA" id="ARBA00023004"/>
    </source>
</evidence>
<evidence type="ECO:0000256" key="3">
    <source>
        <dbReference type="ARBA" id="ARBA00022729"/>
    </source>
</evidence>
<dbReference type="SUPFAM" id="SSF46626">
    <property type="entry name" value="Cytochrome c"/>
    <property type="match status" value="2"/>
</dbReference>
<protein>
    <recommendedName>
        <fullName evidence="8">Cytochrome c domain-containing protein</fullName>
    </recommendedName>
</protein>
<dbReference type="PANTHER" id="PTHR30600:SF10">
    <property type="entry name" value="BLL6722 PROTEIN"/>
    <property type="match status" value="1"/>
</dbReference>
<feature type="domain" description="Cytochrome c" evidence="8">
    <location>
        <begin position="390"/>
        <end position="493"/>
    </location>
</feature>
<dbReference type="Pfam" id="PF00034">
    <property type="entry name" value="Cytochrom_C"/>
    <property type="match status" value="1"/>
</dbReference>
<dbReference type="Gene3D" id="1.10.760.10">
    <property type="entry name" value="Cytochrome c-like domain"/>
    <property type="match status" value="2"/>
</dbReference>
<keyword evidence="3 7" id="KW-0732">Signal</keyword>
<sequence length="600" mass="65978">MIMKINWTYIACLSLAFLAGCNGQEVFAPDHIWSNGESGNLLVTNRDKKEVCLIDANFNKTGIKAALPSPANDLVQTPDRHIWVVCDGAGGSLCELDGKDLSVLSETKLGHTPSAVLFNPQTGSLWTTQRFNNELWEVSLETKEVTNRITVGREPVDMVAFANDSLLLVANNLPEMSSLAYPIACQLDIVDVNSKKVVKRLQLPNGSTDVKALATDSKGDYAYAVHLLARYQLPTNQVDRGWMSTNVLSVINLHSQEVENTVLLDTPQKGASNPWNVVVSPDDSKIWISLSGTHELASVDRISLHDRLARVKAGEKVTPSTKDATHVQDDAGFLYGIRNFYKTKGKGPRALYVTPEKVYTANYYTGEMVAFNGNGKEMTAAVLGSPLASTQKGKGDMYFHDASIGFQEWQSCASCHPNDARMDGLNWDLMNDGMGNPKNTKTLVLSHQTPPCMISGIRKDAETAVISGIKYILFAANTEEIAPAIDTYLKSLSPVPSPYLVNGNLSEAAQRGKEHFEKDCASCHAGTYYTDMKQYKVSWTNGADKNTKMDVPALNEVWRTAPYLYDGRSYTMQEMLKVHGPVEALTENELNDLAEYVLSL</sequence>
<dbReference type="STRING" id="1203610.HMPREF1536_03224"/>
<feature type="chain" id="PRO_5002489118" description="Cytochrome c domain-containing protein" evidence="7">
    <location>
        <begin position="29"/>
        <end position="600"/>
    </location>
</feature>
<gene>
    <name evidence="9" type="ORF">HMPREF1536_03224</name>
</gene>
<dbReference type="PATRIC" id="fig|1203610.3.peg.3287"/>
<dbReference type="PANTHER" id="PTHR30600">
    <property type="entry name" value="CYTOCHROME C PEROXIDASE-RELATED"/>
    <property type="match status" value="1"/>
</dbReference>
<dbReference type="GO" id="GO:0046872">
    <property type="term" value="F:metal ion binding"/>
    <property type="evidence" value="ECO:0007669"/>
    <property type="project" value="UniProtKB-KW"/>
</dbReference>